<feature type="compositionally biased region" description="Basic residues" evidence="10">
    <location>
        <begin position="195"/>
        <end position="205"/>
    </location>
</feature>
<dbReference type="GO" id="GO:0003677">
    <property type="term" value="F:DNA binding"/>
    <property type="evidence" value="ECO:0007669"/>
    <property type="project" value="UniProtKB-UniRule"/>
</dbReference>
<evidence type="ECO:0000313" key="12">
    <source>
        <dbReference type="EMBL" id="KAJ8448008.1"/>
    </source>
</evidence>
<feature type="compositionally biased region" description="Low complexity" evidence="10">
    <location>
        <begin position="251"/>
        <end position="268"/>
    </location>
</feature>
<dbReference type="InterPro" id="IPR003851">
    <property type="entry name" value="Znf_Dof"/>
</dbReference>
<feature type="compositionally biased region" description="Low complexity" evidence="10">
    <location>
        <begin position="1"/>
        <end position="24"/>
    </location>
</feature>
<evidence type="ECO:0000256" key="10">
    <source>
        <dbReference type="SAM" id="MobiDB-lite"/>
    </source>
</evidence>
<evidence type="ECO:0000256" key="5">
    <source>
        <dbReference type="ARBA" id="ARBA00023125"/>
    </source>
</evidence>
<feature type="domain" description="Dof-type" evidence="11">
    <location>
        <begin position="48"/>
        <end position="102"/>
    </location>
</feature>
<evidence type="ECO:0000256" key="9">
    <source>
        <dbReference type="RuleBase" id="RU369094"/>
    </source>
</evidence>
<evidence type="ECO:0000256" key="2">
    <source>
        <dbReference type="ARBA" id="ARBA00022771"/>
    </source>
</evidence>
<keyword evidence="13" id="KW-1185">Reference proteome</keyword>
<evidence type="ECO:0000256" key="6">
    <source>
        <dbReference type="ARBA" id="ARBA00023163"/>
    </source>
</evidence>
<comment type="function">
    <text evidence="9">Transcription factor that binds specifically to a 5'-AA[AG]G-3' consensus core sequence.</text>
</comment>
<dbReference type="InterPro" id="IPR045174">
    <property type="entry name" value="Dof"/>
</dbReference>
<keyword evidence="5 8" id="KW-0238">DNA-binding</keyword>
<keyword evidence="4 9" id="KW-0805">Transcription regulation</keyword>
<feature type="region of interest" description="Disordered" evidence="10">
    <location>
        <begin position="192"/>
        <end position="212"/>
    </location>
</feature>
<sequence length="287" mass="31855">MDHQNPSQERQQQNQNQNQNQDQNQPRRRPMEAAAAGGGQNLPHPPPQTCPRCNSNNTKFCYYNNYSLAQPRYFCKGCRRYWTHGGTLRNVPVGGGSRKRKRPKLTSSSATAANVGTTITPSLQEPPFEQNSQLSNNRISQNPSTSLLGTPISGASTFYGGGFLASLSEIPAINFGSNLGLLHGLGLPNLDHKLPQQHHQQHHHQQQQQQQEPLMSFQQLLHHHHHQNLHPSLVSTLPGAPSSSSGDWILSSTTTTNNNDGNNNNKSNNDPDQWPDFQGVIRFVMLT</sequence>
<evidence type="ECO:0000256" key="1">
    <source>
        <dbReference type="ARBA" id="ARBA00022723"/>
    </source>
</evidence>
<dbReference type="PANTHER" id="PTHR31992">
    <property type="entry name" value="DOF ZINC FINGER PROTEIN DOF1.4-RELATED"/>
    <property type="match status" value="1"/>
</dbReference>
<organism evidence="12 13">
    <name type="scientific">Carnegiea gigantea</name>
    <dbReference type="NCBI Taxonomy" id="171969"/>
    <lineage>
        <taxon>Eukaryota</taxon>
        <taxon>Viridiplantae</taxon>
        <taxon>Streptophyta</taxon>
        <taxon>Embryophyta</taxon>
        <taxon>Tracheophyta</taxon>
        <taxon>Spermatophyta</taxon>
        <taxon>Magnoliopsida</taxon>
        <taxon>eudicotyledons</taxon>
        <taxon>Gunneridae</taxon>
        <taxon>Pentapetalae</taxon>
        <taxon>Caryophyllales</taxon>
        <taxon>Cactineae</taxon>
        <taxon>Cactaceae</taxon>
        <taxon>Cactoideae</taxon>
        <taxon>Echinocereeae</taxon>
        <taxon>Carnegiea</taxon>
    </lineage>
</organism>
<keyword evidence="2 8" id="KW-0863">Zinc-finger</keyword>
<dbReference type="PROSITE" id="PS01361">
    <property type="entry name" value="ZF_DOF_1"/>
    <property type="match status" value="1"/>
</dbReference>
<evidence type="ECO:0000256" key="4">
    <source>
        <dbReference type="ARBA" id="ARBA00023015"/>
    </source>
</evidence>
<evidence type="ECO:0000313" key="13">
    <source>
        <dbReference type="Proteomes" id="UP001153076"/>
    </source>
</evidence>
<dbReference type="OrthoDB" id="1927254at2759"/>
<keyword evidence="3 9" id="KW-0862">Zinc</keyword>
<proteinExistence type="predicted"/>
<gene>
    <name evidence="12" type="ORF">Cgig2_028884</name>
</gene>
<evidence type="ECO:0000259" key="11">
    <source>
        <dbReference type="PROSITE" id="PS50884"/>
    </source>
</evidence>
<keyword evidence="6 9" id="KW-0804">Transcription</keyword>
<accession>A0A9Q1KSE5</accession>
<feature type="region of interest" description="Disordered" evidence="10">
    <location>
        <begin position="86"/>
        <end position="146"/>
    </location>
</feature>
<dbReference type="AlphaFoldDB" id="A0A9Q1KSE5"/>
<evidence type="ECO:0000256" key="8">
    <source>
        <dbReference type="PROSITE-ProRule" id="PRU00071"/>
    </source>
</evidence>
<dbReference type="GO" id="GO:0003700">
    <property type="term" value="F:DNA-binding transcription factor activity"/>
    <property type="evidence" value="ECO:0007669"/>
    <property type="project" value="UniProtKB-UniRule"/>
</dbReference>
<feature type="region of interest" description="Disordered" evidence="10">
    <location>
        <begin position="1"/>
        <end position="50"/>
    </location>
</feature>
<feature type="compositionally biased region" description="Polar residues" evidence="10">
    <location>
        <begin position="105"/>
        <end position="146"/>
    </location>
</feature>
<dbReference type="Pfam" id="PF02701">
    <property type="entry name" value="Zn_ribbon_Dof"/>
    <property type="match status" value="1"/>
</dbReference>
<reference evidence="12" key="1">
    <citation type="submission" date="2022-04" db="EMBL/GenBank/DDBJ databases">
        <title>Carnegiea gigantea Genome sequencing and assembly v2.</title>
        <authorList>
            <person name="Copetti D."/>
            <person name="Sanderson M.J."/>
            <person name="Burquez A."/>
            <person name="Wojciechowski M.F."/>
        </authorList>
    </citation>
    <scope>NUCLEOTIDE SEQUENCE</scope>
    <source>
        <strain evidence="12">SGP5-SGP5p</strain>
        <tissue evidence="12">Aerial part</tissue>
    </source>
</reference>
<keyword evidence="1 9" id="KW-0479">Metal-binding</keyword>
<evidence type="ECO:0000256" key="7">
    <source>
        <dbReference type="ARBA" id="ARBA00023242"/>
    </source>
</evidence>
<protein>
    <recommendedName>
        <fullName evidence="9">Dof zinc finger protein</fullName>
    </recommendedName>
</protein>
<comment type="caution">
    <text evidence="12">The sequence shown here is derived from an EMBL/GenBank/DDBJ whole genome shotgun (WGS) entry which is preliminary data.</text>
</comment>
<dbReference type="PANTHER" id="PTHR31992:SF108">
    <property type="entry name" value="DOF ZINC FINGER PROTEIN"/>
    <property type="match status" value="1"/>
</dbReference>
<dbReference type="GO" id="GO:0008270">
    <property type="term" value="F:zinc ion binding"/>
    <property type="evidence" value="ECO:0007669"/>
    <property type="project" value="UniProtKB-KW"/>
</dbReference>
<feature type="region of interest" description="Disordered" evidence="10">
    <location>
        <begin position="225"/>
        <end position="276"/>
    </location>
</feature>
<dbReference type="GO" id="GO:0005634">
    <property type="term" value="C:nucleus"/>
    <property type="evidence" value="ECO:0007669"/>
    <property type="project" value="UniProtKB-SubCell"/>
</dbReference>
<evidence type="ECO:0000256" key="3">
    <source>
        <dbReference type="ARBA" id="ARBA00022833"/>
    </source>
</evidence>
<keyword evidence="7 8" id="KW-0539">Nucleus</keyword>
<dbReference type="Proteomes" id="UP001153076">
    <property type="component" value="Unassembled WGS sequence"/>
</dbReference>
<dbReference type="PROSITE" id="PS50884">
    <property type="entry name" value="ZF_DOF_2"/>
    <property type="match status" value="1"/>
</dbReference>
<name>A0A9Q1KSE5_9CARY</name>
<dbReference type="EMBL" id="JAKOGI010000033">
    <property type="protein sequence ID" value="KAJ8448008.1"/>
    <property type="molecule type" value="Genomic_DNA"/>
</dbReference>
<comment type="subcellular location">
    <subcellularLocation>
        <location evidence="8 9">Nucleus</location>
    </subcellularLocation>
</comment>